<dbReference type="GO" id="GO:0005516">
    <property type="term" value="F:calmodulin binding"/>
    <property type="evidence" value="ECO:0007669"/>
    <property type="project" value="InterPro"/>
</dbReference>
<dbReference type="Pfam" id="PF07887">
    <property type="entry name" value="Calmodulin_bind"/>
    <property type="match status" value="1"/>
</dbReference>
<dbReference type="STRING" id="4232.A0A251USX3"/>
<dbReference type="InterPro" id="IPR046831">
    <property type="entry name" value="Calmodulin_bind_N"/>
</dbReference>
<dbReference type="Proteomes" id="UP000215914">
    <property type="component" value="Chromosome 5"/>
</dbReference>
<dbReference type="InterPro" id="IPR046830">
    <property type="entry name" value="Calmod_bind_M"/>
</dbReference>
<dbReference type="Pfam" id="PF20451">
    <property type="entry name" value="Calmod_bind_M"/>
    <property type="match status" value="1"/>
</dbReference>
<sequence>MVLLRGDCGGSTTRGFEENIVVDWEKKKNILQGDMYVYLQRGCGTVGEIRIKHDKNSLKNVQFRLGAMIVDTSYEVEEAITNPFEVKDHRNLPKCLRPLSLEDRVGKMMNISNKCTGKIRTRLESKNIRTVRDFLGMHSLNPQELQEICGIKGKRWEMTVKHAKTSLVGNMVCVSISNLYNFKKSFDI</sequence>
<dbReference type="GO" id="GO:0080142">
    <property type="term" value="P:regulation of salicylic acid biosynthetic process"/>
    <property type="evidence" value="ECO:0000318"/>
    <property type="project" value="GO_Central"/>
</dbReference>
<feature type="domain" description="Calmodulin binding protein central" evidence="2">
    <location>
        <begin position="101"/>
        <end position="166"/>
    </location>
</feature>
<feature type="domain" description="Calmodulin binding protein-like N-terminal" evidence="1">
    <location>
        <begin position="12"/>
        <end position="89"/>
    </location>
</feature>
<keyword evidence="5" id="KW-1185">Reference proteome</keyword>
<dbReference type="GO" id="GO:0003700">
    <property type="term" value="F:DNA-binding transcription factor activity"/>
    <property type="evidence" value="ECO:0000318"/>
    <property type="project" value="GO_Central"/>
</dbReference>
<reference evidence="3" key="3">
    <citation type="submission" date="2020-06" db="EMBL/GenBank/DDBJ databases">
        <title>Helianthus annuus Genome sequencing and assembly Release 2.</title>
        <authorList>
            <person name="Gouzy J."/>
            <person name="Langlade N."/>
            <person name="Munos S."/>
        </authorList>
    </citation>
    <scope>NUCLEOTIDE SEQUENCE</scope>
    <source>
        <tissue evidence="3">Leaves</tissue>
    </source>
</reference>
<dbReference type="EMBL" id="CM007894">
    <property type="protein sequence ID" value="OTG26149.1"/>
    <property type="molecule type" value="Genomic_DNA"/>
</dbReference>
<dbReference type="GO" id="GO:0005634">
    <property type="term" value="C:nucleus"/>
    <property type="evidence" value="ECO:0000318"/>
    <property type="project" value="GO_Central"/>
</dbReference>
<reference evidence="3 5" key="1">
    <citation type="journal article" date="2017" name="Nature">
        <title>The sunflower genome provides insights into oil metabolism, flowering and Asterid evolution.</title>
        <authorList>
            <person name="Badouin H."/>
            <person name="Gouzy J."/>
            <person name="Grassa C.J."/>
            <person name="Murat F."/>
            <person name="Staton S.E."/>
            <person name="Cottret L."/>
            <person name="Lelandais-Briere C."/>
            <person name="Owens G.L."/>
            <person name="Carrere S."/>
            <person name="Mayjonade B."/>
            <person name="Legrand L."/>
            <person name="Gill N."/>
            <person name="Kane N.C."/>
            <person name="Bowers J.E."/>
            <person name="Hubner S."/>
            <person name="Bellec A."/>
            <person name="Berard A."/>
            <person name="Berges H."/>
            <person name="Blanchet N."/>
            <person name="Boniface M.C."/>
            <person name="Brunel D."/>
            <person name="Catrice O."/>
            <person name="Chaidir N."/>
            <person name="Claudel C."/>
            <person name="Donnadieu C."/>
            <person name="Faraut T."/>
            <person name="Fievet G."/>
            <person name="Helmstetter N."/>
            <person name="King M."/>
            <person name="Knapp S.J."/>
            <person name="Lai Z."/>
            <person name="Le Paslier M.C."/>
            <person name="Lippi Y."/>
            <person name="Lorenzon L."/>
            <person name="Mandel J.R."/>
            <person name="Marage G."/>
            <person name="Marchand G."/>
            <person name="Marquand E."/>
            <person name="Bret-Mestries E."/>
            <person name="Morien E."/>
            <person name="Nambeesan S."/>
            <person name="Nguyen T."/>
            <person name="Pegot-Espagnet P."/>
            <person name="Pouilly N."/>
            <person name="Raftis F."/>
            <person name="Sallet E."/>
            <person name="Schiex T."/>
            <person name="Thomas J."/>
            <person name="Vandecasteele C."/>
            <person name="Vares D."/>
            <person name="Vear F."/>
            <person name="Vautrin S."/>
            <person name="Crespi M."/>
            <person name="Mangin B."/>
            <person name="Burke J.M."/>
            <person name="Salse J."/>
            <person name="Munos S."/>
            <person name="Vincourt P."/>
            <person name="Rieseberg L.H."/>
            <person name="Langlade N.B."/>
        </authorList>
    </citation>
    <scope>NUCLEOTIDE SEQUENCE [LARGE SCALE GENOMIC DNA]</scope>
    <source>
        <strain evidence="5">cv. SF193</strain>
        <tissue evidence="3">Leaves</tissue>
    </source>
</reference>
<dbReference type="GO" id="GO:0043565">
    <property type="term" value="F:sequence-specific DNA binding"/>
    <property type="evidence" value="ECO:0000318"/>
    <property type="project" value="GO_Central"/>
</dbReference>
<evidence type="ECO:0000313" key="5">
    <source>
        <dbReference type="Proteomes" id="UP000215914"/>
    </source>
</evidence>
<organism evidence="4 5">
    <name type="scientific">Helianthus annuus</name>
    <name type="common">Common sunflower</name>
    <dbReference type="NCBI Taxonomy" id="4232"/>
    <lineage>
        <taxon>Eukaryota</taxon>
        <taxon>Viridiplantae</taxon>
        <taxon>Streptophyta</taxon>
        <taxon>Embryophyta</taxon>
        <taxon>Tracheophyta</taxon>
        <taxon>Spermatophyta</taxon>
        <taxon>Magnoliopsida</taxon>
        <taxon>eudicotyledons</taxon>
        <taxon>Gunneridae</taxon>
        <taxon>Pentapetalae</taxon>
        <taxon>asterids</taxon>
        <taxon>campanulids</taxon>
        <taxon>Asterales</taxon>
        <taxon>Asteraceae</taxon>
        <taxon>Asteroideae</taxon>
        <taxon>Heliantheae alliance</taxon>
        <taxon>Heliantheae</taxon>
        <taxon>Helianthus</taxon>
    </lineage>
</organism>
<dbReference type="InParanoid" id="A0A251USX3"/>
<dbReference type="AlphaFoldDB" id="A0A251USX3"/>
<evidence type="ECO:0000259" key="2">
    <source>
        <dbReference type="Pfam" id="PF20451"/>
    </source>
</evidence>
<evidence type="ECO:0000313" key="3">
    <source>
        <dbReference type="EMBL" id="KAF5807138.1"/>
    </source>
</evidence>
<protein>
    <submittedName>
        <fullName evidence="3 4">CALMODULIN-BINDING PROTEIN60</fullName>
    </submittedName>
</protein>
<dbReference type="Gramene" id="mRNA:HanXRQr2_Chr05g0230201">
    <property type="protein sequence ID" value="mRNA:HanXRQr2_Chr05g0230201"/>
    <property type="gene ID" value="HanXRQr2_Chr05g0230201"/>
</dbReference>
<dbReference type="OMA" id="TRGFEEN"/>
<dbReference type="EMBL" id="MNCJ02000320">
    <property type="protein sequence ID" value="KAF5807138.1"/>
    <property type="molecule type" value="Genomic_DNA"/>
</dbReference>
<gene>
    <name evidence="4" type="ORF">HannXRQ_Chr05g0155481</name>
    <name evidence="3" type="ORF">HanXRQr2_Chr05g0230201</name>
</gene>
<evidence type="ECO:0000259" key="1">
    <source>
        <dbReference type="Pfam" id="PF07887"/>
    </source>
</evidence>
<reference evidence="4" key="2">
    <citation type="submission" date="2017-02" db="EMBL/GenBank/DDBJ databases">
        <title>Sunflower complete genome.</title>
        <authorList>
            <person name="Langlade N."/>
            <person name="Munos S."/>
        </authorList>
    </citation>
    <scope>NUCLEOTIDE SEQUENCE [LARGE SCALE GENOMIC DNA]</scope>
    <source>
        <tissue evidence="4">Leaves</tissue>
    </source>
</reference>
<name>A0A251USX3_HELAN</name>
<dbReference type="PANTHER" id="PTHR31713">
    <property type="entry name" value="OS02G0177800 PROTEIN"/>
    <property type="match status" value="1"/>
</dbReference>
<accession>A0A251USX3</accession>
<evidence type="ECO:0000313" key="4">
    <source>
        <dbReference type="EMBL" id="OTG26149.1"/>
    </source>
</evidence>
<dbReference type="InterPro" id="IPR012416">
    <property type="entry name" value="CBP60"/>
</dbReference>
<proteinExistence type="predicted"/>
<dbReference type="PANTHER" id="PTHR31713:SF64">
    <property type="entry name" value="CALMODULIN-BINDING PROTEIN60"/>
    <property type="match status" value="1"/>
</dbReference>